<reference evidence="1 2" key="1">
    <citation type="submission" date="2020-05" db="EMBL/GenBank/DDBJ databases">
        <title>Mucilaginibacter mali sp. nov.</title>
        <authorList>
            <person name="Kim H.S."/>
            <person name="Lee K.C."/>
            <person name="Suh M.K."/>
            <person name="Kim J.-S."/>
            <person name="Han K.-I."/>
            <person name="Eom M.K."/>
            <person name="Shin Y.K."/>
            <person name="Lee J.-S."/>
        </authorList>
    </citation>
    <scope>NUCLEOTIDE SEQUENCE [LARGE SCALE GENOMIC DNA]</scope>
    <source>
        <strain evidence="1 2">G2-14</strain>
    </source>
</reference>
<organism evidence="1 2">
    <name type="scientific">Mucilaginibacter mali</name>
    <dbReference type="NCBI Taxonomy" id="2740462"/>
    <lineage>
        <taxon>Bacteria</taxon>
        <taxon>Pseudomonadati</taxon>
        <taxon>Bacteroidota</taxon>
        <taxon>Sphingobacteriia</taxon>
        <taxon>Sphingobacteriales</taxon>
        <taxon>Sphingobacteriaceae</taxon>
        <taxon>Mucilaginibacter</taxon>
    </lineage>
</organism>
<dbReference type="EMBL" id="CP054139">
    <property type="protein sequence ID" value="QKJ29281.1"/>
    <property type="molecule type" value="Genomic_DNA"/>
</dbReference>
<dbReference type="KEGG" id="mmab:HQ865_05765"/>
<evidence type="ECO:0000313" key="2">
    <source>
        <dbReference type="Proteomes" id="UP000505355"/>
    </source>
</evidence>
<dbReference type="AlphaFoldDB" id="A0A7D4UL47"/>
<gene>
    <name evidence="1" type="ORF">HQ865_05765</name>
</gene>
<protein>
    <submittedName>
        <fullName evidence="1">Uncharacterized protein</fullName>
    </submittedName>
</protein>
<proteinExistence type="predicted"/>
<dbReference type="Proteomes" id="UP000505355">
    <property type="component" value="Chromosome"/>
</dbReference>
<dbReference type="RefSeq" id="WP_173413975.1">
    <property type="nucleotide sequence ID" value="NZ_CP054139.1"/>
</dbReference>
<name>A0A7D4UL47_9SPHI</name>
<accession>A0A7D4UL47</accession>
<keyword evidence="2" id="KW-1185">Reference proteome</keyword>
<sequence length="92" mass="10616">MGTLFDQQPRNYVNVKTDKVLELIDKIKRISKDTNLSIDQVIKIYEIKELERKNDLFAMNGDIHDEQMTGFGELLKNAISSLDAIFEAIENK</sequence>
<evidence type="ECO:0000313" key="1">
    <source>
        <dbReference type="EMBL" id="QKJ29281.1"/>
    </source>
</evidence>